<dbReference type="AlphaFoldDB" id="A0A6J7UL62"/>
<gene>
    <name evidence="2" type="ORF">UFOPK4366_00768</name>
</gene>
<sequence length="130" mass="13996">MRSTTFTFTLSSNCRNWLGDNSPSQITVSAPVCATTCRNSLTFPDPINVAESGLSRLCIKPSRTSDPAVSASAANSRREFSASVLDPSVHTPTRTTRSKRSCRFSAIETSSSSVEIPTTLRSERRSSSSS</sequence>
<accession>A0A6J7UL62</accession>
<name>A0A6J7UL62_9ZZZZ</name>
<feature type="compositionally biased region" description="Basic and acidic residues" evidence="1">
    <location>
        <begin position="121"/>
        <end position="130"/>
    </location>
</feature>
<feature type="region of interest" description="Disordered" evidence="1">
    <location>
        <begin position="83"/>
        <end position="102"/>
    </location>
</feature>
<feature type="compositionally biased region" description="Polar residues" evidence="1">
    <location>
        <begin position="109"/>
        <end position="120"/>
    </location>
</feature>
<evidence type="ECO:0000256" key="1">
    <source>
        <dbReference type="SAM" id="MobiDB-lite"/>
    </source>
</evidence>
<reference evidence="2" key="1">
    <citation type="submission" date="2020-05" db="EMBL/GenBank/DDBJ databases">
        <authorList>
            <person name="Chiriac C."/>
            <person name="Salcher M."/>
            <person name="Ghai R."/>
            <person name="Kavagutti S V."/>
        </authorList>
    </citation>
    <scope>NUCLEOTIDE SEQUENCE</scope>
</reference>
<feature type="region of interest" description="Disordered" evidence="1">
    <location>
        <begin position="109"/>
        <end position="130"/>
    </location>
</feature>
<evidence type="ECO:0000313" key="2">
    <source>
        <dbReference type="EMBL" id="CAB5065118.1"/>
    </source>
</evidence>
<proteinExistence type="predicted"/>
<protein>
    <submittedName>
        <fullName evidence="2">Unannotated protein</fullName>
    </submittedName>
</protein>
<dbReference type="EMBL" id="CAFBQS010000147">
    <property type="protein sequence ID" value="CAB5065118.1"/>
    <property type="molecule type" value="Genomic_DNA"/>
</dbReference>
<organism evidence="2">
    <name type="scientific">freshwater metagenome</name>
    <dbReference type="NCBI Taxonomy" id="449393"/>
    <lineage>
        <taxon>unclassified sequences</taxon>
        <taxon>metagenomes</taxon>
        <taxon>ecological metagenomes</taxon>
    </lineage>
</organism>